<evidence type="ECO:0000256" key="6">
    <source>
        <dbReference type="ARBA" id="ARBA00023136"/>
    </source>
</evidence>
<sequence length="368" mass="40575">MDRNKKIIQTSIIGIAANCLLAAFKAFIGLLSGSIAIVLDAVNNLSDALSSVITIVGTKLANKAPDRKHPLGHGRVEYISTAVIAIIICYAGITSLVESIKKIMNPQLPKYTTVTLLIVAVAVFVKIILGTYVKKVGESVKSESLVASGEDAKLDAVISTSTLVAAIIFIQFGVSLEAYLGAIISIVIIKAGYDMISETISHILGERVEIELSHQVKRIVVSFDEVSGAYDLSLHNYGPDRYVGSIHIEVDEDMTMTRLDQLQRQIAYVVFKETGVTLEGIGIYSKNKKDSEADLIQREISKYVKTFDYVKQIHGFYYDPNQKLLSFDVVITFDSPDRDATYRKIVEALKEKYPEYTFSVNMDVDLSD</sequence>
<dbReference type="SUPFAM" id="SSF160240">
    <property type="entry name" value="Cation efflux protein cytoplasmic domain-like"/>
    <property type="match status" value="1"/>
</dbReference>
<dbReference type="RefSeq" id="WP_090152360.1">
    <property type="nucleotide sequence ID" value="NZ_PDYF01000008.1"/>
</dbReference>
<evidence type="ECO:0000256" key="4">
    <source>
        <dbReference type="ARBA" id="ARBA00022692"/>
    </source>
</evidence>
<dbReference type="NCBIfam" id="TIGR01297">
    <property type="entry name" value="CDF"/>
    <property type="match status" value="1"/>
</dbReference>
<proteinExistence type="inferred from homology"/>
<protein>
    <submittedName>
        <fullName evidence="9">Cation transporter</fullName>
    </submittedName>
</protein>
<feature type="transmembrane region" description="Helical" evidence="7">
    <location>
        <begin position="163"/>
        <end position="189"/>
    </location>
</feature>
<dbReference type="PANTHER" id="PTHR43840:SF50">
    <property type="entry name" value="MANGANESE EFFLUX SYSTEM PROTEIN MNES"/>
    <property type="match status" value="1"/>
</dbReference>
<dbReference type="AlphaFoldDB" id="A0A2G3DY59"/>
<accession>A0A2G3DY59</accession>
<dbReference type="Gene3D" id="3.30.70.1350">
    <property type="entry name" value="Cation efflux protein, cytoplasmic domain"/>
    <property type="match status" value="1"/>
</dbReference>
<dbReference type="InterPro" id="IPR058533">
    <property type="entry name" value="Cation_efflux_TM"/>
</dbReference>
<dbReference type="InterPro" id="IPR027469">
    <property type="entry name" value="Cation_efflux_TMD_sf"/>
</dbReference>
<evidence type="ECO:0000259" key="8">
    <source>
        <dbReference type="Pfam" id="PF01545"/>
    </source>
</evidence>
<keyword evidence="6 7" id="KW-0472">Membrane</keyword>
<evidence type="ECO:0000256" key="5">
    <source>
        <dbReference type="ARBA" id="ARBA00022989"/>
    </source>
</evidence>
<reference evidence="9 10" key="2">
    <citation type="submission" date="2017-10" db="EMBL/GenBank/DDBJ databases">
        <authorList>
            <person name="Banno H."/>
            <person name="Chua N.-H."/>
        </authorList>
    </citation>
    <scope>NUCLEOTIDE SEQUENCE [LARGE SCALE GENOMIC DNA]</scope>
    <source>
        <strain evidence="9 10">JK626</strain>
    </source>
</reference>
<feature type="transmembrane region" description="Helical" evidence="7">
    <location>
        <begin position="111"/>
        <end position="133"/>
    </location>
</feature>
<comment type="caution">
    <text evidence="9">The sequence shown here is derived from an EMBL/GenBank/DDBJ whole genome shotgun (WGS) entry which is preliminary data.</text>
</comment>
<dbReference type="InterPro" id="IPR002524">
    <property type="entry name" value="Cation_efflux"/>
</dbReference>
<dbReference type="Gene3D" id="1.20.1510.10">
    <property type="entry name" value="Cation efflux protein transmembrane domain"/>
    <property type="match status" value="1"/>
</dbReference>
<keyword evidence="4 7" id="KW-0812">Transmembrane</keyword>
<comment type="similarity">
    <text evidence="2">Belongs to the cation diffusion facilitator (CDF) transporter (TC 2.A.4) family.</text>
</comment>
<feature type="domain" description="Cation efflux protein transmembrane" evidence="8">
    <location>
        <begin position="12"/>
        <end position="204"/>
    </location>
</feature>
<dbReference type="EMBL" id="PDYF01000008">
    <property type="protein sequence ID" value="PHU35881.1"/>
    <property type="molecule type" value="Genomic_DNA"/>
</dbReference>
<dbReference type="Proteomes" id="UP000225889">
    <property type="component" value="Unassembled WGS sequence"/>
</dbReference>
<name>A0A2G3DY59_9FIRM</name>
<gene>
    <name evidence="9" type="ORF">CSX01_04535</name>
</gene>
<dbReference type="GO" id="GO:0016020">
    <property type="term" value="C:membrane"/>
    <property type="evidence" value="ECO:0007669"/>
    <property type="project" value="UniProtKB-SubCell"/>
</dbReference>
<feature type="transmembrane region" description="Helical" evidence="7">
    <location>
        <begin position="12"/>
        <end position="39"/>
    </location>
</feature>
<organism evidence="9 10">
    <name type="scientific">Pseudobutyrivibrio ruminis</name>
    <dbReference type="NCBI Taxonomy" id="46206"/>
    <lineage>
        <taxon>Bacteria</taxon>
        <taxon>Bacillati</taxon>
        <taxon>Bacillota</taxon>
        <taxon>Clostridia</taxon>
        <taxon>Lachnospirales</taxon>
        <taxon>Lachnospiraceae</taxon>
        <taxon>Pseudobutyrivibrio</taxon>
    </lineage>
</organism>
<reference evidence="9 10" key="1">
    <citation type="submission" date="2017-10" db="EMBL/GenBank/DDBJ databases">
        <title>Resolving the taxonomy of Roseburia spp., Eubacterium rectale and Agathobacter spp. through phylogenomic analysis.</title>
        <authorList>
            <person name="Sheridan P.O."/>
            <person name="Walker A.W."/>
            <person name="Duncan S.H."/>
            <person name="Scott K.P."/>
            <person name="Toole P.W.O."/>
            <person name="Luis P."/>
            <person name="Flint H.J."/>
        </authorList>
    </citation>
    <scope>NUCLEOTIDE SEQUENCE [LARGE SCALE GENOMIC DNA]</scope>
    <source>
        <strain evidence="9 10">JK626</strain>
    </source>
</reference>
<evidence type="ECO:0000256" key="3">
    <source>
        <dbReference type="ARBA" id="ARBA00022448"/>
    </source>
</evidence>
<feature type="transmembrane region" description="Helical" evidence="7">
    <location>
        <begin position="78"/>
        <end position="99"/>
    </location>
</feature>
<dbReference type="Pfam" id="PF01545">
    <property type="entry name" value="Cation_efflux"/>
    <property type="match status" value="1"/>
</dbReference>
<dbReference type="PANTHER" id="PTHR43840">
    <property type="entry name" value="MITOCHONDRIAL METAL TRANSPORTER 1-RELATED"/>
    <property type="match status" value="1"/>
</dbReference>
<dbReference type="InterPro" id="IPR036837">
    <property type="entry name" value="Cation_efflux_CTD_sf"/>
</dbReference>
<dbReference type="SUPFAM" id="SSF161111">
    <property type="entry name" value="Cation efflux protein transmembrane domain-like"/>
    <property type="match status" value="1"/>
</dbReference>
<keyword evidence="5 7" id="KW-1133">Transmembrane helix</keyword>
<comment type="subcellular location">
    <subcellularLocation>
        <location evidence="1">Membrane</location>
        <topology evidence="1">Multi-pass membrane protein</topology>
    </subcellularLocation>
</comment>
<evidence type="ECO:0000313" key="9">
    <source>
        <dbReference type="EMBL" id="PHU35881.1"/>
    </source>
</evidence>
<dbReference type="GO" id="GO:0008324">
    <property type="term" value="F:monoatomic cation transmembrane transporter activity"/>
    <property type="evidence" value="ECO:0007669"/>
    <property type="project" value="InterPro"/>
</dbReference>
<evidence type="ECO:0000313" key="10">
    <source>
        <dbReference type="Proteomes" id="UP000225889"/>
    </source>
</evidence>
<dbReference type="InterPro" id="IPR050291">
    <property type="entry name" value="CDF_Transporter"/>
</dbReference>
<dbReference type="FunFam" id="1.20.1510.10:FF:000006">
    <property type="entry name" value="Divalent cation efflux transporter"/>
    <property type="match status" value="1"/>
</dbReference>
<keyword evidence="3" id="KW-0813">Transport</keyword>
<evidence type="ECO:0000256" key="7">
    <source>
        <dbReference type="SAM" id="Phobius"/>
    </source>
</evidence>
<evidence type="ECO:0000256" key="1">
    <source>
        <dbReference type="ARBA" id="ARBA00004141"/>
    </source>
</evidence>
<evidence type="ECO:0000256" key="2">
    <source>
        <dbReference type="ARBA" id="ARBA00008114"/>
    </source>
</evidence>